<dbReference type="PANTHER" id="PTHR10891">
    <property type="entry name" value="EF-HAND CALCIUM-BINDING DOMAIN CONTAINING PROTEIN"/>
    <property type="match status" value="1"/>
</dbReference>
<dbReference type="SUPFAM" id="SSF47473">
    <property type="entry name" value="EF-hand"/>
    <property type="match status" value="1"/>
</dbReference>
<keyword evidence="1" id="KW-0479">Metal-binding</keyword>
<feature type="region of interest" description="Disordered" evidence="4">
    <location>
        <begin position="1"/>
        <end position="37"/>
    </location>
</feature>
<sequence length="384" mass="44086">MEGYKKMSSIERSILKTETARRKENSERKRTVQNNNPKVKVEEMDMYEFWWDEGGFDEGRRRLNDLRSLEALDDNVIVKTKKGVLAVEGEDDEEGVEFRVKREEEEEDKNIWLTSSEMVLKVAREGMEGRMESMAELPEKADEILKMNTLNWLKARGRGAKMATEMDRVKMLRDWFEALDADGSGDISVEELEEPLISIGVVASKEDLIAMINKYDSSGDGEIDFQEFVKMVMTKEEGSPNAMLKLFEEFSEGLLGDKMLPFSTLVHMYSRKMLFNAVMSQDDSLKQEGQKVLKARIKRNEEQAFEDALAAKASEEEKTKRRASMRVALGTSSAHLEKNVNEALGKSSRFSQEEIRTRRDSMRRNSVTRRASVSFNEEDFGITE</sequence>
<proteinExistence type="predicted"/>
<dbReference type="InterPro" id="IPR039647">
    <property type="entry name" value="EF_hand_pair_protein_CML-like"/>
</dbReference>
<evidence type="ECO:0000313" key="7">
    <source>
        <dbReference type="Proteomes" id="UP001162640"/>
    </source>
</evidence>
<dbReference type="Gene3D" id="1.10.238.10">
    <property type="entry name" value="EF-hand"/>
    <property type="match status" value="1"/>
</dbReference>
<dbReference type="InterPro" id="IPR018247">
    <property type="entry name" value="EF_Hand_1_Ca_BS"/>
</dbReference>
<keyword evidence="2" id="KW-0677">Repeat</keyword>
<dbReference type="Proteomes" id="UP001162640">
    <property type="component" value="Unassembled WGS sequence"/>
</dbReference>
<dbReference type="EMBL" id="BLQM01000347">
    <property type="protein sequence ID" value="GMH84686.1"/>
    <property type="molecule type" value="Genomic_DNA"/>
</dbReference>
<accession>A0A9W7B5U8</accession>
<name>A0A9W7B5U8_9STRA</name>
<feature type="domain" description="EF-hand" evidence="5">
    <location>
        <begin position="167"/>
        <end position="202"/>
    </location>
</feature>
<evidence type="ECO:0000256" key="2">
    <source>
        <dbReference type="ARBA" id="ARBA00022737"/>
    </source>
</evidence>
<dbReference type="InterPro" id="IPR011992">
    <property type="entry name" value="EF-hand-dom_pair"/>
</dbReference>
<dbReference type="Pfam" id="PF13499">
    <property type="entry name" value="EF-hand_7"/>
    <property type="match status" value="1"/>
</dbReference>
<dbReference type="AlphaFoldDB" id="A0A9W7B5U8"/>
<evidence type="ECO:0000259" key="5">
    <source>
        <dbReference type="PROSITE" id="PS50222"/>
    </source>
</evidence>
<evidence type="ECO:0000313" key="6">
    <source>
        <dbReference type="EMBL" id="GMH84686.1"/>
    </source>
</evidence>
<dbReference type="SMART" id="SM00054">
    <property type="entry name" value="EFh"/>
    <property type="match status" value="2"/>
</dbReference>
<evidence type="ECO:0000256" key="3">
    <source>
        <dbReference type="ARBA" id="ARBA00022837"/>
    </source>
</evidence>
<feature type="region of interest" description="Disordered" evidence="4">
    <location>
        <begin position="338"/>
        <end position="384"/>
    </location>
</feature>
<evidence type="ECO:0000256" key="1">
    <source>
        <dbReference type="ARBA" id="ARBA00022723"/>
    </source>
</evidence>
<feature type="compositionally biased region" description="Basic and acidic residues" evidence="4">
    <location>
        <begin position="351"/>
        <end position="363"/>
    </location>
</feature>
<feature type="compositionally biased region" description="Polar residues" evidence="4">
    <location>
        <begin position="364"/>
        <end position="375"/>
    </location>
</feature>
<keyword evidence="3" id="KW-0106">Calcium</keyword>
<dbReference type="GO" id="GO:0005509">
    <property type="term" value="F:calcium ion binding"/>
    <property type="evidence" value="ECO:0007669"/>
    <property type="project" value="InterPro"/>
</dbReference>
<reference evidence="7" key="1">
    <citation type="journal article" date="2023" name="Commun. Biol.">
        <title>Genome analysis of Parmales, the sister group of diatoms, reveals the evolutionary specialization of diatoms from phago-mixotrophs to photoautotrophs.</title>
        <authorList>
            <person name="Ban H."/>
            <person name="Sato S."/>
            <person name="Yoshikawa S."/>
            <person name="Yamada K."/>
            <person name="Nakamura Y."/>
            <person name="Ichinomiya M."/>
            <person name="Sato N."/>
            <person name="Blanc-Mathieu R."/>
            <person name="Endo H."/>
            <person name="Kuwata A."/>
            <person name="Ogata H."/>
        </authorList>
    </citation>
    <scope>NUCLEOTIDE SEQUENCE [LARGE SCALE GENOMIC DNA]</scope>
</reference>
<feature type="domain" description="EF-hand" evidence="5">
    <location>
        <begin position="203"/>
        <end position="238"/>
    </location>
</feature>
<protein>
    <recommendedName>
        <fullName evidence="5">EF-hand domain-containing protein</fullName>
    </recommendedName>
</protein>
<dbReference type="InterPro" id="IPR002048">
    <property type="entry name" value="EF_hand_dom"/>
</dbReference>
<comment type="caution">
    <text evidence="6">The sequence shown here is derived from an EMBL/GenBank/DDBJ whole genome shotgun (WGS) entry which is preliminary data.</text>
</comment>
<dbReference type="PROSITE" id="PS50222">
    <property type="entry name" value="EF_HAND_2"/>
    <property type="match status" value="2"/>
</dbReference>
<organism evidence="6 7">
    <name type="scientific">Triparma laevis f. inornata</name>
    <dbReference type="NCBI Taxonomy" id="1714386"/>
    <lineage>
        <taxon>Eukaryota</taxon>
        <taxon>Sar</taxon>
        <taxon>Stramenopiles</taxon>
        <taxon>Ochrophyta</taxon>
        <taxon>Bolidophyceae</taxon>
        <taxon>Parmales</taxon>
        <taxon>Triparmaceae</taxon>
        <taxon>Triparma</taxon>
    </lineage>
</organism>
<dbReference type="PROSITE" id="PS00018">
    <property type="entry name" value="EF_HAND_1"/>
    <property type="match status" value="2"/>
</dbReference>
<feature type="compositionally biased region" description="Basic and acidic residues" evidence="4">
    <location>
        <begin position="1"/>
        <end position="30"/>
    </location>
</feature>
<evidence type="ECO:0000256" key="4">
    <source>
        <dbReference type="SAM" id="MobiDB-lite"/>
    </source>
</evidence>
<gene>
    <name evidence="6" type="ORF">TL16_g09997</name>
</gene>